<evidence type="ECO:0000313" key="1">
    <source>
        <dbReference type="EMBL" id="RXG85353.1"/>
    </source>
</evidence>
<dbReference type="InterPro" id="IPR010260">
    <property type="entry name" value="AlpA"/>
</dbReference>
<sequence>MAVRKVIRISKVLDATGWSRSTLYAKIADGKFPRGTKLDPTGQSRVWFEDEVEQFQRGEWKPAEVAA</sequence>
<dbReference type="RefSeq" id="WP_128957054.1">
    <property type="nucleotide sequence ID" value="NZ_RKMK01000059.1"/>
</dbReference>
<dbReference type="Gene3D" id="1.10.238.160">
    <property type="match status" value="1"/>
</dbReference>
<dbReference type="AlphaFoldDB" id="A0A4Q0Q8Z7"/>
<protein>
    <submittedName>
        <fullName evidence="1">AlpA family phage regulatory protein</fullName>
    </submittedName>
</protein>
<comment type="caution">
    <text evidence="1">The sequence shown here is derived from an EMBL/GenBank/DDBJ whole genome shotgun (WGS) entry which is preliminary data.</text>
</comment>
<reference evidence="1 2" key="1">
    <citation type="submission" date="2018-11" db="EMBL/GenBank/DDBJ databases">
        <title>Bradyrhizobium sp. nov., isolated from effective nodules of peanut in China.</title>
        <authorList>
            <person name="Li Y."/>
        </authorList>
    </citation>
    <scope>NUCLEOTIDE SEQUENCE [LARGE SCALE GENOMIC DNA]</scope>
    <source>
        <strain evidence="1 2">CCBAU 51770</strain>
    </source>
</reference>
<accession>A0A4Q0Q8Z7</accession>
<organism evidence="1 2">
    <name type="scientific">Bradyrhizobium zhanjiangense</name>
    <dbReference type="NCBI Taxonomy" id="1325107"/>
    <lineage>
        <taxon>Bacteria</taxon>
        <taxon>Pseudomonadati</taxon>
        <taxon>Pseudomonadota</taxon>
        <taxon>Alphaproteobacteria</taxon>
        <taxon>Hyphomicrobiales</taxon>
        <taxon>Nitrobacteraceae</taxon>
        <taxon>Bradyrhizobium</taxon>
    </lineage>
</organism>
<dbReference type="Pfam" id="PF05930">
    <property type="entry name" value="Phage_AlpA"/>
    <property type="match status" value="1"/>
</dbReference>
<gene>
    <name evidence="1" type="ORF">EAS61_36495</name>
</gene>
<proteinExistence type="predicted"/>
<evidence type="ECO:0000313" key="2">
    <source>
        <dbReference type="Proteomes" id="UP000290174"/>
    </source>
</evidence>
<dbReference type="Proteomes" id="UP000290174">
    <property type="component" value="Unassembled WGS sequence"/>
</dbReference>
<dbReference type="EMBL" id="RKMK01000059">
    <property type="protein sequence ID" value="RXG85353.1"/>
    <property type="molecule type" value="Genomic_DNA"/>
</dbReference>
<name>A0A4Q0Q8Z7_9BRAD</name>